<accession>A0A0E3ZY82</accession>
<dbReference type="InterPro" id="IPR036928">
    <property type="entry name" value="AS_sf"/>
</dbReference>
<reference evidence="3 4" key="1">
    <citation type="journal article" date="2014" name="Curr. Microbiol.">
        <title>Spirosoma radiotolerans sp. nov., a gamma-radiation-resistant bacterium isolated from gamma ray-irradiated soil.</title>
        <authorList>
            <person name="Lee J.J."/>
            <person name="Srinivasan S."/>
            <person name="Lim S."/>
            <person name="Joe M."/>
            <person name="Im S."/>
            <person name="Bae S.I."/>
            <person name="Park K.R."/>
            <person name="Han J.H."/>
            <person name="Park S.H."/>
            <person name="Joo B.M."/>
            <person name="Park S.J."/>
            <person name="Kim M.K."/>
        </authorList>
    </citation>
    <scope>NUCLEOTIDE SEQUENCE [LARGE SCALE GENOMIC DNA]</scope>
    <source>
        <strain evidence="3 4">DG5A</strain>
    </source>
</reference>
<comment type="similarity">
    <text evidence="1">Belongs to the amidase family.</text>
</comment>
<organism evidence="3 4">
    <name type="scientific">Spirosoma radiotolerans</name>
    <dbReference type="NCBI Taxonomy" id="1379870"/>
    <lineage>
        <taxon>Bacteria</taxon>
        <taxon>Pseudomonadati</taxon>
        <taxon>Bacteroidota</taxon>
        <taxon>Cytophagia</taxon>
        <taxon>Cytophagales</taxon>
        <taxon>Cytophagaceae</taxon>
        <taxon>Spirosoma</taxon>
    </lineage>
</organism>
<dbReference type="HOGENOM" id="CLU_009600_0_4_10"/>
<keyword evidence="4" id="KW-1185">Reference proteome</keyword>
<dbReference type="RefSeq" id="WP_046576255.1">
    <property type="nucleotide sequence ID" value="NZ_CP010429.1"/>
</dbReference>
<evidence type="ECO:0000259" key="2">
    <source>
        <dbReference type="Pfam" id="PF01425"/>
    </source>
</evidence>
<dbReference type="KEGG" id="srd:SD10_20115"/>
<dbReference type="PROSITE" id="PS00571">
    <property type="entry name" value="AMIDASES"/>
    <property type="match status" value="1"/>
</dbReference>
<dbReference type="PATRIC" id="fig|1379870.5.peg.4335"/>
<gene>
    <name evidence="3" type="ORF">SD10_20115</name>
</gene>
<dbReference type="PANTHER" id="PTHR11895">
    <property type="entry name" value="TRANSAMIDASE"/>
    <property type="match status" value="1"/>
</dbReference>
<feature type="domain" description="Amidase" evidence="2">
    <location>
        <begin position="35"/>
        <end position="494"/>
    </location>
</feature>
<dbReference type="Pfam" id="PF01425">
    <property type="entry name" value="Amidase"/>
    <property type="match status" value="1"/>
</dbReference>
<dbReference type="STRING" id="1379870.SD10_20115"/>
<dbReference type="InterPro" id="IPR020556">
    <property type="entry name" value="Amidase_CS"/>
</dbReference>
<dbReference type="InterPro" id="IPR023631">
    <property type="entry name" value="Amidase_dom"/>
</dbReference>
<protein>
    <submittedName>
        <fullName evidence="3">Amidase</fullName>
    </submittedName>
</protein>
<name>A0A0E3ZY82_9BACT</name>
<dbReference type="InterPro" id="IPR000120">
    <property type="entry name" value="Amidase"/>
</dbReference>
<dbReference type="EMBL" id="CP010429">
    <property type="protein sequence ID" value="AKD56868.1"/>
    <property type="molecule type" value="Genomic_DNA"/>
</dbReference>
<evidence type="ECO:0000256" key="1">
    <source>
        <dbReference type="ARBA" id="ARBA00009199"/>
    </source>
</evidence>
<dbReference type="AlphaFoldDB" id="A0A0E3ZY82"/>
<evidence type="ECO:0000313" key="3">
    <source>
        <dbReference type="EMBL" id="AKD56868.1"/>
    </source>
</evidence>
<dbReference type="PANTHER" id="PTHR11895:SF7">
    <property type="entry name" value="GLUTAMYL-TRNA(GLN) AMIDOTRANSFERASE SUBUNIT A, MITOCHONDRIAL"/>
    <property type="match status" value="1"/>
</dbReference>
<dbReference type="OrthoDB" id="9811471at2"/>
<dbReference type="GO" id="GO:0003824">
    <property type="term" value="F:catalytic activity"/>
    <property type="evidence" value="ECO:0007669"/>
    <property type="project" value="InterPro"/>
</dbReference>
<proteinExistence type="inferred from homology"/>
<evidence type="ECO:0000313" key="4">
    <source>
        <dbReference type="Proteomes" id="UP000033054"/>
    </source>
</evidence>
<dbReference type="Proteomes" id="UP000033054">
    <property type="component" value="Chromosome"/>
</dbReference>
<dbReference type="Gene3D" id="3.90.1300.10">
    <property type="entry name" value="Amidase signature (AS) domain"/>
    <property type="match status" value="1"/>
</dbReference>
<sequence>MHPARSQTLPFKEYVKHDATALAELVRAGEVSPGELLETAIARAEAVNPQLNAIVTPLYDKGRAMANQLPETGPFRGVPFLLKDLEFEWAGTPMKSGCEGYKNYISTTDSELIKRLKAAGLVFFGKTNTPEFGLTPYTESKLYGPARNPWKTTHSPGGSSGGSAVAVASGIVPAATASDGGGSIRIPASCCGLFGLKPSRGRITLGPRYGELWNGAVTAHALTRSVRDSARLLDVVAGGPTYRPLAGDPYGIAPPVRPFADEVDREPGTLRIAFSTQALMPSQTIDPVCIKAVQEAARLLESLGHTLDEVPLPYEKTLVTEAFFLNVLSETAATLRELGNYLGRPVRRDDVELNTWAQARLAEGFSAADAAYQKRRWNTLNRSMGQLHETYDLFLTPTLPRPPIAIGTFQNTESEKRLLKLVDSLGGLKYMKGSKTVNDLAERSLGYISFAVITNMTGQPSMSVPLYWSNEGDSAGLPIGVMFAARPGDEATLLRLAGQLEQERPWFNKTAVL</sequence>
<dbReference type="SUPFAM" id="SSF75304">
    <property type="entry name" value="Amidase signature (AS) enzymes"/>
    <property type="match status" value="1"/>
</dbReference>